<feature type="signal peptide" evidence="2">
    <location>
        <begin position="1"/>
        <end position="23"/>
    </location>
</feature>
<evidence type="ECO:0000313" key="4">
    <source>
        <dbReference type="EMBL" id="RBP38302.1"/>
    </source>
</evidence>
<evidence type="ECO:0000256" key="2">
    <source>
        <dbReference type="SAM" id="SignalP"/>
    </source>
</evidence>
<accession>A0A366H7X5</accession>
<dbReference type="AlphaFoldDB" id="A0A366H7X5"/>
<sequence>MIKRIAVAALSAALLSLPAATMAQTPKDAPVFMNYTQAQLDHNYTQGEWAPNIKQILQRYDMRSEVTRQRLGAPEHFAYGDSKDEGLDLFRAKAAKAPLHVFIHGGAWRAGNASSYHFPAEMFVHAGISYAALDFGKVQDIGLDGMTAQLRKAMVWIYKNADKLGIDRDRIYISGHSSGAHLGGVLLTTDWKAQGVPADIIKGATLISGMYDLKPVRLSVRSSYIPFTDAIEDAMSTQRHLEKIHTPVILAHGSLETDEFKRQTDSFAQAMQAAGKPVELIKAKFYNHFEMMDDFGNPYGLVAAAALKQVK</sequence>
<dbReference type="InterPro" id="IPR050300">
    <property type="entry name" value="GDXG_lipolytic_enzyme"/>
</dbReference>
<dbReference type="PANTHER" id="PTHR48081">
    <property type="entry name" value="AB HYDROLASE SUPERFAMILY PROTEIN C4A8.06C"/>
    <property type="match status" value="1"/>
</dbReference>
<evidence type="ECO:0000256" key="1">
    <source>
        <dbReference type="ARBA" id="ARBA00022801"/>
    </source>
</evidence>
<dbReference type="InterPro" id="IPR029058">
    <property type="entry name" value="AB_hydrolase_fold"/>
</dbReference>
<evidence type="ECO:0000313" key="5">
    <source>
        <dbReference type="Proteomes" id="UP000253628"/>
    </source>
</evidence>
<protein>
    <submittedName>
        <fullName evidence="4">Arylformamidase</fullName>
    </submittedName>
</protein>
<dbReference type="InterPro" id="IPR049492">
    <property type="entry name" value="BD-FAE-like_dom"/>
</dbReference>
<dbReference type="GO" id="GO:0016787">
    <property type="term" value="F:hydrolase activity"/>
    <property type="evidence" value="ECO:0007669"/>
    <property type="project" value="UniProtKB-KW"/>
</dbReference>
<keyword evidence="1" id="KW-0378">Hydrolase</keyword>
<keyword evidence="2" id="KW-0732">Signal</keyword>
<evidence type="ECO:0000259" key="3">
    <source>
        <dbReference type="Pfam" id="PF20434"/>
    </source>
</evidence>
<feature type="domain" description="BD-FAE-like" evidence="3">
    <location>
        <begin position="88"/>
        <end position="185"/>
    </location>
</feature>
<dbReference type="OrthoDB" id="9771666at2"/>
<dbReference type="Pfam" id="PF20434">
    <property type="entry name" value="BD-FAE"/>
    <property type="match status" value="1"/>
</dbReference>
<name>A0A366H7X5_9BURK</name>
<proteinExistence type="predicted"/>
<gene>
    <name evidence="4" type="ORF">DFR37_10766</name>
</gene>
<dbReference type="SUPFAM" id="SSF53474">
    <property type="entry name" value="alpha/beta-Hydrolases"/>
    <property type="match status" value="1"/>
</dbReference>
<keyword evidence="5" id="KW-1185">Reference proteome</keyword>
<feature type="chain" id="PRO_5016743854" evidence="2">
    <location>
        <begin position="24"/>
        <end position="311"/>
    </location>
</feature>
<dbReference type="Gene3D" id="3.40.50.1820">
    <property type="entry name" value="alpha/beta hydrolase"/>
    <property type="match status" value="1"/>
</dbReference>
<dbReference type="Proteomes" id="UP000253628">
    <property type="component" value="Unassembled WGS sequence"/>
</dbReference>
<dbReference type="RefSeq" id="WP_113933867.1">
    <property type="nucleotide sequence ID" value="NZ_JACCEU010000008.1"/>
</dbReference>
<dbReference type="PANTHER" id="PTHR48081:SF33">
    <property type="entry name" value="KYNURENINE FORMAMIDASE"/>
    <property type="match status" value="1"/>
</dbReference>
<dbReference type="EMBL" id="QNRQ01000007">
    <property type="protein sequence ID" value="RBP38302.1"/>
    <property type="molecule type" value="Genomic_DNA"/>
</dbReference>
<reference evidence="4 5" key="1">
    <citation type="submission" date="2018-06" db="EMBL/GenBank/DDBJ databases">
        <title>Genomic Encyclopedia of Type Strains, Phase IV (KMG-IV): sequencing the most valuable type-strain genomes for metagenomic binning, comparative biology and taxonomic classification.</title>
        <authorList>
            <person name="Goeker M."/>
        </authorList>
    </citation>
    <scope>NUCLEOTIDE SEQUENCE [LARGE SCALE GENOMIC DNA]</scope>
    <source>
        <strain evidence="4 5">DSM 25520</strain>
    </source>
</reference>
<comment type="caution">
    <text evidence="4">The sequence shown here is derived from an EMBL/GenBank/DDBJ whole genome shotgun (WGS) entry which is preliminary data.</text>
</comment>
<organism evidence="4 5">
    <name type="scientific">Eoetvoesiella caeni</name>
    <dbReference type="NCBI Taxonomy" id="645616"/>
    <lineage>
        <taxon>Bacteria</taxon>
        <taxon>Pseudomonadati</taxon>
        <taxon>Pseudomonadota</taxon>
        <taxon>Betaproteobacteria</taxon>
        <taxon>Burkholderiales</taxon>
        <taxon>Alcaligenaceae</taxon>
        <taxon>Eoetvoesiella</taxon>
    </lineage>
</organism>